<dbReference type="HOGENOM" id="CLU_044896_0_0_1"/>
<evidence type="ECO:0000259" key="2">
    <source>
        <dbReference type="PROSITE" id="PS50048"/>
    </source>
</evidence>
<accession>A0A0A1TGW3</accession>
<dbReference type="Pfam" id="PF00172">
    <property type="entry name" value="Zn_clus"/>
    <property type="match status" value="1"/>
</dbReference>
<dbReference type="SMART" id="SM00066">
    <property type="entry name" value="GAL4"/>
    <property type="match status" value="1"/>
</dbReference>
<gene>
    <name evidence="3" type="ORF">VHEMI04688</name>
</gene>
<evidence type="ECO:0000313" key="3">
    <source>
        <dbReference type="EMBL" id="CEJ88329.1"/>
    </source>
</evidence>
<dbReference type="SUPFAM" id="SSF57701">
    <property type="entry name" value="Zn2/Cys6 DNA-binding domain"/>
    <property type="match status" value="1"/>
</dbReference>
<reference evidence="3 4" key="1">
    <citation type="journal article" date="2015" name="Genome Announc.">
        <title>Draft Genome Sequence and Gene Annotation of the Entomopathogenic Fungus Verticillium hemipterigenum.</title>
        <authorList>
            <person name="Horn F."/>
            <person name="Habel A."/>
            <person name="Scharf D.H."/>
            <person name="Dworschak J."/>
            <person name="Brakhage A.A."/>
            <person name="Guthke R."/>
            <person name="Hertweck C."/>
            <person name="Linde J."/>
        </authorList>
    </citation>
    <scope>NUCLEOTIDE SEQUENCE [LARGE SCALE GENOMIC DNA]</scope>
</reference>
<evidence type="ECO:0000313" key="4">
    <source>
        <dbReference type="Proteomes" id="UP000039046"/>
    </source>
</evidence>
<protein>
    <recommendedName>
        <fullName evidence="2">Zn(2)-C6 fungal-type domain-containing protein</fullName>
    </recommendedName>
</protein>
<dbReference type="PROSITE" id="PS50048">
    <property type="entry name" value="ZN2_CY6_FUNGAL_2"/>
    <property type="match status" value="1"/>
</dbReference>
<dbReference type="AlphaFoldDB" id="A0A0A1TGW3"/>
<feature type="domain" description="Zn(2)-C6 fungal-type" evidence="2">
    <location>
        <begin position="10"/>
        <end position="38"/>
    </location>
</feature>
<evidence type="ECO:0000256" key="1">
    <source>
        <dbReference type="ARBA" id="ARBA00023242"/>
    </source>
</evidence>
<dbReference type="InterPro" id="IPR053178">
    <property type="entry name" value="Osmoadaptation_assoc"/>
</dbReference>
<dbReference type="Gene3D" id="4.10.240.10">
    <property type="entry name" value="Zn(2)-C6 fungal-type DNA-binding domain"/>
    <property type="match status" value="1"/>
</dbReference>
<dbReference type="InterPro" id="IPR001138">
    <property type="entry name" value="Zn2Cys6_DnaBD"/>
</dbReference>
<dbReference type="OrthoDB" id="3362851at2759"/>
<dbReference type="EMBL" id="CDHN01000002">
    <property type="protein sequence ID" value="CEJ88329.1"/>
    <property type="molecule type" value="Genomic_DNA"/>
</dbReference>
<dbReference type="PANTHER" id="PTHR38111">
    <property type="entry name" value="ZN(2)-C6 FUNGAL-TYPE DOMAIN-CONTAINING PROTEIN-RELATED"/>
    <property type="match status" value="1"/>
</dbReference>
<keyword evidence="1" id="KW-0539">Nucleus</keyword>
<dbReference type="CDD" id="cd00067">
    <property type="entry name" value="GAL4"/>
    <property type="match status" value="1"/>
</dbReference>
<organism evidence="3 4">
    <name type="scientific">[Torrubiella] hemipterigena</name>
    <dbReference type="NCBI Taxonomy" id="1531966"/>
    <lineage>
        <taxon>Eukaryota</taxon>
        <taxon>Fungi</taxon>
        <taxon>Dikarya</taxon>
        <taxon>Ascomycota</taxon>
        <taxon>Pezizomycotina</taxon>
        <taxon>Sordariomycetes</taxon>
        <taxon>Hypocreomycetidae</taxon>
        <taxon>Hypocreales</taxon>
        <taxon>Clavicipitaceae</taxon>
        <taxon>Clavicipitaceae incertae sedis</taxon>
        <taxon>'Torrubiella' clade</taxon>
    </lineage>
</organism>
<dbReference type="GO" id="GO:0000981">
    <property type="term" value="F:DNA-binding transcription factor activity, RNA polymerase II-specific"/>
    <property type="evidence" value="ECO:0007669"/>
    <property type="project" value="InterPro"/>
</dbReference>
<sequence>MPAQPYRSPRCQNCREKKKGCDYQRPSCGRCIKAKHICKGYQARFQIIHVDAEPPAPLVVPSAYTKLVPEYRAALWSKFQARYLPSTPGFVGDVFSWVSAMDKTRENTATIKLAAAALPLILVGQQQSNRAMLQDGLRSYSRAMNLLARDIQAHQTPKQMIQSILACVAMQNIELMHTEPICTNTWLAHTIGICSLMSRTDPRLFQDELHSIFLLCRTLITTVALCVGVPTFFMHEPWASVPFEKVSKDVHTQLFDVMAQLPGLLALASQFGDIDRSSAQFVTAEVKLIKWHAAVYEGLVSWHARLDSTWKQTFTRTKSAYWPGSAITFTTAGHANVWIQYWTALLTLHLAEARAAPYSTYFASCVDVETGAKVAEDICASEGYLTAPQHGAMSTMFYAVPLKKVMRFYDAHAMDDEKQMVLEVAIRTTETGLAITKAIIDEIPRDHPVVRIFEKVVGTIPATVHT</sequence>
<dbReference type="InterPro" id="IPR036864">
    <property type="entry name" value="Zn2-C6_fun-type_DNA-bd_sf"/>
</dbReference>
<dbReference type="Proteomes" id="UP000039046">
    <property type="component" value="Unassembled WGS sequence"/>
</dbReference>
<name>A0A0A1TGW3_9HYPO</name>
<dbReference type="GO" id="GO:0008270">
    <property type="term" value="F:zinc ion binding"/>
    <property type="evidence" value="ECO:0007669"/>
    <property type="project" value="InterPro"/>
</dbReference>
<keyword evidence="4" id="KW-1185">Reference proteome</keyword>
<dbReference type="STRING" id="1531966.A0A0A1TGW3"/>
<proteinExistence type="predicted"/>